<organism evidence="1">
    <name type="scientific">Arundo donax</name>
    <name type="common">Giant reed</name>
    <name type="synonym">Donax arundinaceus</name>
    <dbReference type="NCBI Taxonomy" id="35708"/>
    <lineage>
        <taxon>Eukaryota</taxon>
        <taxon>Viridiplantae</taxon>
        <taxon>Streptophyta</taxon>
        <taxon>Embryophyta</taxon>
        <taxon>Tracheophyta</taxon>
        <taxon>Spermatophyta</taxon>
        <taxon>Magnoliopsida</taxon>
        <taxon>Liliopsida</taxon>
        <taxon>Poales</taxon>
        <taxon>Poaceae</taxon>
        <taxon>PACMAD clade</taxon>
        <taxon>Arundinoideae</taxon>
        <taxon>Arundineae</taxon>
        <taxon>Arundo</taxon>
    </lineage>
</organism>
<protein>
    <submittedName>
        <fullName evidence="1">Uncharacterized protein</fullName>
    </submittedName>
</protein>
<sequence length="45" mass="5293">MQLINPATNISKLTSEHLNFHSLCFLSLRQSRCRSYNIIIRTMKL</sequence>
<proteinExistence type="predicted"/>
<dbReference type="AlphaFoldDB" id="A0A0A8Z9X8"/>
<name>A0A0A8Z9X8_ARUDO</name>
<reference evidence="1" key="2">
    <citation type="journal article" date="2015" name="Data Brief">
        <title>Shoot transcriptome of the giant reed, Arundo donax.</title>
        <authorList>
            <person name="Barrero R.A."/>
            <person name="Guerrero F.D."/>
            <person name="Moolhuijzen P."/>
            <person name="Goolsby J.A."/>
            <person name="Tidwell J."/>
            <person name="Bellgard S.E."/>
            <person name="Bellgard M.I."/>
        </authorList>
    </citation>
    <scope>NUCLEOTIDE SEQUENCE</scope>
    <source>
        <tissue evidence="1">Shoot tissue taken approximately 20 cm above the soil surface</tissue>
    </source>
</reference>
<reference evidence="1" key="1">
    <citation type="submission" date="2014-09" db="EMBL/GenBank/DDBJ databases">
        <authorList>
            <person name="Magalhaes I.L.F."/>
            <person name="Oliveira U."/>
            <person name="Santos F.R."/>
            <person name="Vidigal T.H.D.A."/>
            <person name="Brescovit A.D."/>
            <person name="Santos A.J."/>
        </authorList>
    </citation>
    <scope>NUCLEOTIDE SEQUENCE</scope>
    <source>
        <tissue evidence="1">Shoot tissue taken approximately 20 cm above the soil surface</tissue>
    </source>
</reference>
<dbReference type="EMBL" id="GBRH01261676">
    <property type="protein sequence ID" value="JAD36219.1"/>
    <property type="molecule type" value="Transcribed_RNA"/>
</dbReference>
<evidence type="ECO:0000313" key="1">
    <source>
        <dbReference type="EMBL" id="JAD36219.1"/>
    </source>
</evidence>
<accession>A0A0A8Z9X8</accession>